<protein>
    <submittedName>
        <fullName evidence="1">Uncharacterized protein</fullName>
    </submittedName>
</protein>
<accession>A0A8H6HIU8</accession>
<evidence type="ECO:0000313" key="2">
    <source>
        <dbReference type="Proteomes" id="UP000521943"/>
    </source>
</evidence>
<dbReference type="PANTHER" id="PTHR31912:SF34">
    <property type="entry name" value="NOTOCHORD-RELATED PROTEIN"/>
    <property type="match status" value="1"/>
</dbReference>
<feature type="non-terminal residue" evidence="1">
    <location>
        <position position="1"/>
    </location>
</feature>
<proteinExistence type="predicted"/>
<comment type="caution">
    <text evidence="1">The sequence shown here is derived from an EMBL/GenBank/DDBJ whole genome shotgun (WGS) entry which is preliminary data.</text>
</comment>
<reference evidence="1 2" key="1">
    <citation type="submission" date="2020-07" db="EMBL/GenBank/DDBJ databases">
        <title>Comparative genomics of pyrophilous fungi reveals a link between fire events and developmental genes.</title>
        <authorList>
            <consortium name="DOE Joint Genome Institute"/>
            <person name="Steindorff A.S."/>
            <person name="Carver A."/>
            <person name="Calhoun S."/>
            <person name="Stillman K."/>
            <person name="Liu H."/>
            <person name="Lipzen A."/>
            <person name="Pangilinan J."/>
            <person name="Labutti K."/>
            <person name="Bruns T.D."/>
            <person name="Grigoriev I.V."/>
        </authorList>
    </citation>
    <scope>NUCLEOTIDE SEQUENCE [LARGE SCALE GENOMIC DNA]</scope>
    <source>
        <strain evidence="1 2">CBS 144469</strain>
    </source>
</reference>
<dbReference type="OrthoDB" id="2506088at2759"/>
<name>A0A8H6HIU8_9AGAR</name>
<dbReference type="PANTHER" id="PTHR31912">
    <property type="entry name" value="IP13529P"/>
    <property type="match status" value="1"/>
</dbReference>
<keyword evidence="2" id="KW-1185">Reference proteome</keyword>
<gene>
    <name evidence="1" type="ORF">DFP72DRAFT_822991</name>
</gene>
<organism evidence="1 2">
    <name type="scientific">Ephemerocybe angulata</name>
    <dbReference type="NCBI Taxonomy" id="980116"/>
    <lineage>
        <taxon>Eukaryota</taxon>
        <taxon>Fungi</taxon>
        <taxon>Dikarya</taxon>
        <taxon>Basidiomycota</taxon>
        <taxon>Agaricomycotina</taxon>
        <taxon>Agaricomycetes</taxon>
        <taxon>Agaricomycetidae</taxon>
        <taxon>Agaricales</taxon>
        <taxon>Agaricineae</taxon>
        <taxon>Psathyrellaceae</taxon>
        <taxon>Ephemerocybe</taxon>
    </lineage>
</organism>
<dbReference type="EMBL" id="JACGCI010000091">
    <property type="protein sequence ID" value="KAF6746603.1"/>
    <property type="molecule type" value="Genomic_DNA"/>
</dbReference>
<dbReference type="Proteomes" id="UP000521943">
    <property type="component" value="Unassembled WGS sequence"/>
</dbReference>
<evidence type="ECO:0000313" key="1">
    <source>
        <dbReference type="EMBL" id="KAF6746603.1"/>
    </source>
</evidence>
<sequence>WHNLHSSWTSQQRADSVRLRSTGVNGLNILAICAAYMLQYKNGLIGKHFKTLMQFATFHLKGIVSPEQLAVNRAIGELGALLWIGEIDDLNRYLDDLTILIDNVLDAFAAIDPAKIPFKIKLHLLKHLPAHIRRFGPAVHFSTEVFECFNAIF</sequence>
<dbReference type="AlphaFoldDB" id="A0A8H6HIU8"/>